<dbReference type="AlphaFoldDB" id="A0A7S2WFB3"/>
<proteinExistence type="predicted"/>
<keyword evidence="6" id="KW-0503">Monooxygenase</keyword>
<evidence type="ECO:0000259" key="9">
    <source>
        <dbReference type="Pfam" id="PF01494"/>
    </source>
</evidence>
<evidence type="ECO:0000256" key="3">
    <source>
        <dbReference type="ARBA" id="ARBA00022827"/>
    </source>
</evidence>
<comment type="cofactor">
    <cofactor evidence="1">
        <name>FAD</name>
        <dbReference type="ChEBI" id="CHEBI:57692"/>
    </cofactor>
</comment>
<dbReference type="Pfam" id="PF01494">
    <property type="entry name" value="FAD_binding_3"/>
    <property type="match status" value="1"/>
</dbReference>
<keyword evidence="7" id="KW-1133">Transmembrane helix</keyword>
<protein>
    <recommendedName>
        <fullName evidence="11">Kynurenine 3-monooxygenase</fullName>
    </recommendedName>
</protein>
<evidence type="ECO:0000256" key="6">
    <source>
        <dbReference type="ARBA" id="ARBA00023033"/>
    </source>
</evidence>
<evidence type="ECO:0008006" key="11">
    <source>
        <dbReference type="Google" id="ProtNLM"/>
    </source>
</evidence>
<dbReference type="InterPro" id="IPR002938">
    <property type="entry name" value="FAD-bd"/>
</dbReference>
<dbReference type="PANTHER" id="PTHR46028:SF2">
    <property type="entry name" value="KYNURENINE 3-MONOOXYGENASE"/>
    <property type="match status" value="1"/>
</dbReference>
<evidence type="ECO:0000256" key="2">
    <source>
        <dbReference type="ARBA" id="ARBA00022630"/>
    </source>
</evidence>
<evidence type="ECO:0000313" key="10">
    <source>
        <dbReference type="EMBL" id="CAD9684693.1"/>
    </source>
</evidence>
<keyword evidence="2" id="KW-0285">Flavoprotein</keyword>
<dbReference type="PANTHER" id="PTHR46028">
    <property type="entry name" value="KYNURENINE 3-MONOOXYGENASE"/>
    <property type="match status" value="1"/>
</dbReference>
<dbReference type="InterPro" id="IPR039648">
    <property type="entry name" value="DHPH_N"/>
</dbReference>
<evidence type="ECO:0000259" key="8">
    <source>
        <dbReference type="Pfam" id="PF00070"/>
    </source>
</evidence>
<dbReference type="SUPFAM" id="SSF51905">
    <property type="entry name" value="FAD/NAD(P)-binding domain"/>
    <property type="match status" value="1"/>
</dbReference>
<sequence length="478" mass="53886">MVVVVVGGGPVGSLAALSFSRLGFKVKLVEKRPDFTSGNAVDRTVECKIDKKEVSETKDMSVAKRSINLALSVRGEKSLEYAGLAQDVAKLTIPMYGRAIHIGGEELRFQRYDETNSDNFLKSVSRELINDLILEKALADPNIEVVFGKQLLNLDKNLTLHFGQVEDLPRSATFNDCQEGTYQIKNPELVIGADGAYSAVRQSLLKLQTTDYTRRYITHGYKELHIKPHPETGDYQLDLPCSLHIWPRGEFMMIALPNLDKSFTCTVFAPMKELEALSMEKDIISYVDEHFPDIKQYMPDYVAQFKQNPTCRLTMGAVSPWNLDSRVILIGDAAHPMVPFYGQGMNCGMEDVLELVETLEASNLNLEKAIPKFAKTRAPRGDAIAQLSLRNYIEMRSHTSSRLFLLRKKVEGAINWVFPDSWIPLYKMVAFTRIPYDEVIRRDELQEKTITLTTNILLYSTLTAGIATAAVWFVSRSR</sequence>
<dbReference type="InterPro" id="IPR036188">
    <property type="entry name" value="FAD/NAD-bd_sf"/>
</dbReference>
<dbReference type="GO" id="GO:0004502">
    <property type="term" value="F:kynurenine 3-monooxygenase activity"/>
    <property type="evidence" value="ECO:0007669"/>
    <property type="project" value="TreeGrafter"/>
</dbReference>
<dbReference type="PRINTS" id="PR00420">
    <property type="entry name" value="RNGMNOXGNASE"/>
</dbReference>
<keyword evidence="4" id="KW-0521">NADP</keyword>
<dbReference type="Gene3D" id="3.50.50.60">
    <property type="entry name" value="FAD/NAD(P)-binding domain"/>
    <property type="match status" value="1"/>
</dbReference>
<dbReference type="GO" id="GO:0005741">
    <property type="term" value="C:mitochondrial outer membrane"/>
    <property type="evidence" value="ECO:0007669"/>
    <property type="project" value="TreeGrafter"/>
</dbReference>
<keyword evidence="7" id="KW-0472">Membrane</keyword>
<gene>
    <name evidence="10" type="ORF">QSP1433_LOCUS8528</name>
</gene>
<name>A0A7S2WFB3_9STRA</name>
<dbReference type="EMBL" id="HBHK01013575">
    <property type="protein sequence ID" value="CAD9684693.1"/>
    <property type="molecule type" value="Transcribed_RNA"/>
</dbReference>
<keyword evidence="7" id="KW-0812">Transmembrane</keyword>
<reference evidence="10" key="1">
    <citation type="submission" date="2021-01" db="EMBL/GenBank/DDBJ databases">
        <authorList>
            <person name="Corre E."/>
            <person name="Pelletier E."/>
            <person name="Niang G."/>
            <person name="Scheremetjew M."/>
            <person name="Finn R."/>
            <person name="Kale V."/>
            <person name="Holt S."/>
            <person name="Cochrane G."/>
            <person name="Meng A."/>
            <person name="Brown T."/>
            <person name="Cohen L."/>
        </authorList>
    </citation>
    <scope>NUCLEOTIDE SEQUENCE</scope>
    <source>
        <strain evidence="10">NY070348D</strain>
    </source>
</reference>
<evidence type="ECO:0000256" key="4">
    <source>
        <dbReference type="ARBA" id="ARBA00022857"/>
    </source>
</evidence>
<evidence type="ECO:0000256" key="5">
    <source>
        <dbReference type="ARBA" id="ARBA00023002"/>
    </source>
</evidence>
<feature type="domain" description="Pyridine nucleotide-disulphide oxidoreductase N-terminal" evidence="8">
    <location>
        <begin position="3"/>
        <end position="54"/>
    </location>
</feature>
<organism evidence="10">
    <name type="scientific">Mucochytrium quahogii</name>
    <dbReference type="NCBI Taxonomy" id="96639"/>
    <lineage>
        <taxon>Eukaryota</taxon>
        <taxon>Sar</taxon>
        <taxon>Stramenopiles</taxon>
        <taxon>Bigyra</taxon>
        <taxon>Labyrinthulomycetes</taxon>
        <taxon>Thraustochytrida</taxon>
        <taxon>Thraustochytriidae</taxon>
        <taxon>Mucochytrium</taxon>
    </lineage>
</organism>
<evidence type="ECO:0000256" key="1">
    <source>
        <dbReference type="ARBA" id="ARBA00001974"/>
    </source>
</evidence>
<feature type="domain" description="FAD-binding" evidence="9">
    <location>
        <begin position="77"/>
        <end position="361"/>
    </location>
</feature>
<keyword evidence="3" id="KW-0274">FAD</keyword>
<feature type="transmembrane region" description="Helical" evidence="7">
    <location>
        <begin position="456"/>
        <end position="474"/>
    </location>
</feature>
<dbReference type="GO" id="GO:0071949">
    <property type="term" value="F:FAD binding"/>
    <property type="evidence" value="ECO:0007669"/>
    <property type="project" value="InterPro"/>
</dbReference>
<dbReference type="Pfam" id="PF00070">
    <property type="entry name" value="Pyr_redox"/>
    <property type="match status" value="1"/>
</dbReference>
<accession>A0A7S2WFB3</accession>
<evidence type="ECO:0000256" key="7">
    <source>
        <dbReference type="SAM" id="Phobius"/>
    </source>
</evidence>
<keyword evidence="5" id="KW-0560">Oxidoreductase</keyword>
<dbReference type="GO" id="GO:0070189">
    <property type="term" value="P:kynurenine metabolic process"/>
    <property type="evidence" value="ECO:0007669"/>
    <property type="project" value="TreeGrafter"/>
</dbReference>